<dbReference type="InterPro" id="IPR004564">
    <property type="entry name" value="OM_lipoprot_carrier_LolA-like"/>
</dbReference>
<dbReference type="Pfam" id="PF03548">
    <property type="entry name" value="LolA"/>
    <property type="match status" value="1"/>
</dbReference>
<dbReference type="SUPFAM" id="SSF89392">
    <property type="entry name" value="Prokaryotic lipoproteins and lipoprotein localization factors"/>
    <property type="match status" value="1"/>
</dbReference>
<dbReference type="AlphaFoldDB" id="A0A1E3WFZ7"/>
<sequence>MTIRSAARVLASLPIALSLTAGLAFAQDSSTTVPKSPITGGNAEQGGGAPESALRPSIGQDVVPPDNAAPVEEITPTAIDEGASWEAAVEATDAPTPLIGAEQAEAVNRINAYFNDITNLQGHFEQVDPNSKRTSGRFYVQRPGKIRFDYAPPSALRILADGHSLAIEDSDLKTVEKYPIKSTPFRLLLTDTVDLGRDARIVGVERQDGTLAISLEDRGGEAAGRIKLYFNANPELELKEWVITDAQGLTTRVTVNNIVAGRRVATGWFDSKDFNQSPFR</sequence>
<name>A0A1E3WFZ7_9HYPH</name>
<keyword evidence="1 3" id="KW-0732">Signal</keyword>
<dbReference type="PANTHER" id="PTHR35869">
    <property type="entry name" value="OUTER-MEMBRANE LIPOPROTEIN CARRIER PROTEIN"/>
    <property type="match status" value="1"/>
</dbReference>
<reference evidence="4 5" key="1">
    <citation type="journal article" date="2016" name="Environ. Microbiol.">
        <title>New Methyloceanibacter diversity from North Sea sediments includes methanotroph containing solely the soluble methane monooxygenase.</title>
        <authorList>
            <person name="Vekeman B."/>
            <person name="Kerckhof F.M."/>
            <person name="Cremers G."/>
            <person name="de Vos P."/>
            <person name="Vandamme P."/>
            <person name="Boon N."/>
            <person name="Op den Camp H.J."/>
            <person name="Heylen K."/>
        </authorList>
    </citation>
    <scope>NUCLEOTIDE SEQUENCE [LARGE SCALE GENOMIC DNA]</scope>
    <source>
        <strain evidence="4 5">R-67177</strain>
    </source>
</reference>
<dbReference type="CDD" id="cd16325">
    <property type="entry name" value="LolA"/>
    <property type="match status" value="1"/>
</dbReference>
<evidence type="ECO:0000313" key="5">
    <source>
        <dbReference type="Proteomes" id="UP000095042"/>
    </source>
</evidence>
<evidence type="ECO:0008006" key="6">
    <source>
        <dbReference type="Google" id="ProtNLM"/>
    </source>
</evidence>
<evidence type="ECO:0000313" key="4">
    <source>
        <dbReference type="EMBL" id="ODS03967.1"/>
    </source>
</evidence>
<gene>
    <name evidence="4" type="ORF">AUC71_06800</name>
</gene>
<feature type="region of interest" description="Disordered" evidence="2">
    <location>
        <begin position="28"/>
        <end position="69"/>
    </location>
</feature>
<feature type="chain" id="PRO_5009139293" description="Cell envelope biogenesis protein LolA" evidence="3">
    <location>
        <begin position="27"/>
        <end position="280"/>
    </location>
</feature>
<comment type="caution">
    <text evidence="4">The sequence shown here is derived from an EMBL/GenBank/DDBJ whole genome shotgun (WGS) entry which is preliminary data.</text>
</comment>
<keyword evidence="5" id="KW-1185">Reference proteome</keyword>
<dbReference type="OrthoDB" id="9800501at2"/>
<evidence type="ECO:0000256" key="1">
    <source>
        <dbReference type="ARBA" id="ARBA00022729"/>
    </source>
</evidence>
<feature type="signal peptide" evidence="3">
    <location>
        <begin position="1"/>
        <end position="26"/>
    </location>
</feature>
<evidence type="ECO:0000256" key="2">
    <source>
        <dbReference type="SAM" id="MobiDB-lite"/>
    </source>
</evidence>
<dbReference type="EMBL" id="LPWD01000030">
    <property type="protein sequence ID" value="ODS03967.1"/>
    <property type="molecule type" value="Genomic_DNA"/>
</dbReference>
<accession>A0A1E3WFZ7</accession>
<dbReference type="RefSeq" id="WP_069622849.1">
    <property type="nucleotide sequence ID" value="NZ_LPWD01000030.1"/>
</dbReference>
<proteinExistence type="predicted"/>
<dbReference type="PANTHER" id="PTHR35869:SF1">
    <property type="entry name" value="OUTER-MEMBRANE LIPOPROTEIN CARRIER PROTEIN"/>
    <property type="match status" value="1"/>
</dbReference>
<evidence type="ECO:0000256" key="3">
    <source>
        <dbReference type="SAM" id="SignalP"/>
    </source>
</evidence>
<dbReference type="InterPro" id="IPR029046">
    <property type="entry name" value="LolA/LolB/LppX"/>
</dbReference>
<dbReference type="Proteomes" id="UP000095042">
    <property type="component" value="Unassembled WGS sequence"/>
</dbReference>
<organism evidence="4 5">
    <name type="scientific">Methyloceanibacter marginalis</name>
    <dbReference type="NCBI Taxonomy" id="1774971"/>
    <lineage>
        <taxon>Bacteria</taxon>
        <taxon>Pseudomonadati</taxon>
        <taxon>Pseudomonadota</taxon>
        <taxon>Alphaproteobacteria</taxon>
        <taxon>Hyphomicrobiales</taxon>
        <taxon>Hyphomicrobiaceae</taxon>
        <taxon>Methyloceanibacter</taxon>
    </lineage>
</organism>
<protein>
    <recommendedName>
        <fullName evidence="6">Cell envelope biogenesis protein LolA</fullName>
    </recommendedName>
</protein>
<dbReference type="Gene3D" id="2.50.20.10">
    <property type="entry name" value="Lipoprotein localisation LolA/LolB/LppX"/>
    <property type="match status" value="1"/>
</dbReference>